<evidence type="ECO:0000256" key="1">
    <source>
        <dbReference type="ARBA" id="ARBA00011065"/>
    </source>
</evidence>
<dbReference type="Gene3D" id="3.40.250.10">
    <property type="entry name" value="Rhodanese-like domain"/>
    <property type="match status" value="1"/>
</dbReference>
<dbReference type="SMART" id="SM00450">
    <property type="entry name" value="RHOD"/>
    <property type="match status" value="1"/>
</dbReference>
<dbReference type="InterPro" id="IPR001763">
    <property type="entry name" value="Rhodanese-like_dom"/>
</dbReference>
<evidence type="ECO:0000256" key="4">
    <source>
        <dbReference type="ARBA" id="ARBA00022912"/>
    </source>
</evidence>
<comment type="similarity">
    <text evidence="1 6">Belongs to the MPI phosphatase family.</text>
</comment>
<reference evidence="8 9" key="1">
    <citation type="submission" date="2024-04" db="EMBL/GenBank/DDBJ databases">
        <title>Tritrichomonas musculus Genome.</title>
        <authorList>
            <person name="Alves-Ferreira E."/>
            <person name="Grigg M."/>
            <person name="Lorenzi H."/>
            <person name="Galac M."/>
        </authorList>
    </citation>
    <scope>NUCLEOTIDE SEQUENCE [LARGE SCALE GENOMIC DNA]</scope>
    <source>
        <strain evidence="8 9">EAF2021</strain>
    </source>
</reference>
<evidence type="ECO:0000259" key="7">
    <source>
        <dbReference type="PROSITE" id="PS50206"/>
    </source>
</evidence>
<sequence length="254" mass="29158">MCTLSPISPSRCTIPLPHLDDSPGMTPPRCISYVNGSPRNQNFLPTLPLNGTVPRISADTLVHLLSGEYDDFYDSLFIVDCRYDYEYKGGHIKGAFNLTNPEEMREMFFDTIIPNSVIVFHCEFSHNRGPQMASMFREIDRNLNKMEYPNLFYPDVFVLDGGYREFYQENSEFCDGGYVRMLDDNHRMNGDLIKATTQFRKNVEKVESENRKSLSSQPSKNSIIQSPVAYDAKQSPVVSKMFNFFTSPIVPRRI</sequence>
<keyword evidence="3 6" id="KW-0378">Hydrolase</keyword>
<dbReference type="PROSITE" id="PS50206">
    <property type="entry name" value="RHODANESE_3"/>
    <property type="match status" value="1"/>
</dbReference>
<evidence type="ECO:0000256" key="6">
    <source>
        <dbReference type="RuleBase" id="RU368028"/>
    </source>
</evidence>
<dbReference type="CDD" id="cd01530">
    <property type="entry name" value="Cdc25"/>
    <property type="match status" value="1"/>
</dbReference>
<comment type="function">
    <text evidence="6">Tyrosine protein phosphatase which functions as a dosage-dependent inducer of mitotic progression.</text>
</comment>
<evidence type="ECO:0000256" key="2">
    <source>
        <dbReference type="ARBA" id="ARBA00022618"/>
    </source>
</evidence>
<dbReference type="PANTHER" id="PTHR10828">
    <property type="entry name" value="M-PHASE INDUCER PHOSPHATASE DUAL SPECIFICITY PHOSPHATASE CDC25"/>
    <property type="match status" value="1"/>
</dbReference>
<keyword evidence="5 6" id="KW-0131">Cell cycle</keyword>
<keyword evidence="6" id="KW-0498">Mitosis</keyword>
<evidence type="ECO:0000313" key="9">
    <source>
        <dbReference type="Proteomes" id="UP001470230"/>
    </source>
</evidence>
<comment type="caution">
    <text evidence="8">The sequence shown here is derived from an EMBL/GenBank/DDBJ whole genome shotgun (WGS) entry which is preliminary data.</text>
</comment>
<dbReference type="Pfam" id="PF00581">
    <property type="entry name" value="Rhodanese"/>
    <property type="match status" value="1"/>
</dbReference>
<proteinExistence type="inferred from homology"/>
<name>A0ABR2IPH2_9EUKA</name>
<dbReference type="EC" id="3.1.3.48" evidence="6"/>
<protein>
    <recommendedName>
        <fullName evidence="6">M-phase inducer phosphatase</fullName>
        <ecNumber evidence="6">3.1.3.48</ecNumber>
    </recommendedName>
</protein>
<keyword evidence="4 6" id="KW-0904">Protein phosphatase</keyword>
<dbReference type="PRINTS" id="PR00716">
    <property type="entry name" value="MPIPHPHTASE"/>
</dbReference>
<dbReference type="EMBL" id="JAPFFF010000015">
    <property type="protein sequence ID" value="KAK8866341.1"/>
    <property type="molecule type" value="Genomic_DNA"/>
</dbReference>
<evidence type="ECO:0000256" key="5">
    <source>
        <dbReference type="ARBA" id="ARBA00023306"/>
    </source>
</evidence>
<evidence type="ECO:0000313" key="8">
    <source>
        <dbReference type="EMBL" id="KAK8866341.1"/>
    </source>
</evidence>
<organism evidence="8 9">
    <name type="scientific">Tritrichomonas musculus</name>
    <dbReference type="NCBI Taxonomy" id="1915356"/>
    <lineage>
        <taxon>Eukaryota</taxon>
        <taxon>Metamonada</taxon>
        <taxon>Parabasalia</taxon>
        <taxon>Tritrichomonadida</taxon>
        <taxon>Tritrichomonadidae</taxon>
        <taxon>Tritrichomonas</taxon>
    </lineage>
</organism>
<dbReference type="SUPFAM" id="SSF52821">
    <property type="entry name" value="Rhodanese/Cell cycle control phosphatase"/>
    <property type="match status" value="1"/>
</dbReference>
<dbReference type="InterPro" id="IPR000751">
    <property type="entry name" value="MPI_Phosphatase"/>
</dbReference>
<comment type="catalytic activity">
    <reaction evidence="6">
        <text>O-phospho-L-tyrosyl-[protein] + H2O = L-tyrosyl-[protein] + phosphate</text>
        <dbReference type="Rhea" id="RHEA:10684"/>
        <dbReference type="Rhea" id="RHEA-COMP:10136"/>
        <dbReference type="Rhea" id="RHEA-COMP:20101"/>
        <dbReference type="ChEBI" id="CHEBI:15377"/>
        <dbReference type="ChEBI" id="CHEBI:43474"/>
        <dbReference type="ChEBI" id="CHEBI:46858"/>
        <dbReference type="ChEBI" id="CHEBI:61978"/>
        <dbReference type="EC" id="3.1.3.48"/>
    </reaction>
</comment>
<keyword evidence="9" id="KW-1185">Reference proteome</keyword>
<dbReference type="PANTHER" id="PTHR10828:SF17">
    <property type="entry name" value="PROTEIN-TYROSINE-PHOSPHATASE"/>
    <property type="match status" value="1"/>
</dbReference>
<dbReference type="Proteomes" id="UP001470230">
    <property type="component" value="Unassembled WGS sequence"/>
</dbReference>
<accession>A0ABR2IPH2</accession>
<evidence type="ECO:0000256" key="3">
    <source>
        <dbReference type="ARBA" id="ARBA00022801"/>
    </source>
</evidence>
<feature type="domain" description="Rhodanese" evidence="7">
    <location>
        <begin position="72"/>
        <end position="175"/>
    </location>
</feature>
<gene>
    <name evidence="8" type="ORF">M9Y10_009302</name>
</gene>
<keyword evidence="2 6" id="KW-0132">Cell division</keyword>
<dbReference type="InterPro" id="IPR036873">
    <property type="entry name" value="Rhodanese-like_dom_sf"/>
</dbReference>